<organism evidence="1 2">
    <name type="scientific">Acrasis kona</name>
    <dbReference type="NCBI Taxonomy" id="1008807"/>
    <lineage>
        <taxon>Eukaryota</taxon>
        <taxon>Discoba</taxon>
        <taxon>Heterolobosea</taxon>
        <taxon>Tetramitia</taxon>
        <taxon>Eutetramitia</taxon>
        <taxon>Acrasidae</taxon>
        <taxon>Acrasis</taxon>
    </lineage>
</organism>
<dbReference type="AlphaFoldDB" id="A0AAW2ZE08"/>
<name>A0AAW2ZE08_9EUKA</name>
<sequence length="96" mass="11059">MQTQQAPKRTLLRAANEELFKKPQIVQAIPKKYKLLPKAGLILTSVISALIGAEVLHRIHRPSLDLRELPPDYEGWEKQKDEERYLPKGTVVFDKK</sequence>
<protein>
    <submittedName>
        <fullName evidence="1">1 TM domain-containing transmembrane protein</fullName>
    </submittedName>
</protein>
<reference evidence="1 2" key="1">
    <citation type="submission" date="2024-03" db="EMBL/GenBank/DDBJ databases">
        <title>The Acrasis kona genome and developmental transcriptomes reveal deep origins of eukaryotic multicellular pathways.</title>
        <authorList>
            <person name="Sheikh S."/>
            <person name="Fu C.-J."/>
            <person name="Brown M.W."/>
            <person name="Baldauf S.L."/>
        </authorList>
    </citation>
    <scope>NUCLEOTIDE SEQUENCE [LARGE SCALE GENOMIC DNA]</scope>
    <source>
        <strain evidence="1 2">ATCC MYA-3509</strain>
    </source>
</reference>
<evidence type="ECO:0000313" key="1">
    <source>
        <dbReference type="EMBL" id="KAL0486929.1"/>
    </source>
</evidence>
<accession>A0AAW2ZE08</accession>
<keyword evidence="2" id="KW-1185">Reference proteome</keyword>
<dbReference type="Proteomes" id="UP001431209">
    <property type="component" value="Unassembled WGS sequence"/>
</dbReference>
<gene>
    <name evidence="1" type="ORF">AKO1_001277</name>
</gene>
<proteinExistence type="predicted"/>
<keyword evidence="1" id="KW-0812">Transmembrane</keyword>
<evidence type="ECO:0000313" key="2">
    <source>
        <dbReference type="Proteomes" id="UP001431209"/>
    </source>
</evidence>
<comment type="caution">
    <text evidence="1">The sequence shown here is derived from an EMBL/GenBank/DDBJ whole genome shotgun (WGS) entry which is preliminary data.</text>
</comment>
<keyword evidence="1" id="KW-0472">Membrane</keyword>
<dbReference type="EMBL" id="JAOPGA020001284">
    <property type="protein sequence ID" value="KAL0486929.1"/>
    <property type="molecule type" value="Genomic_DNA"/>
</dbReference>